<reference evidence="1 2" key="1">
    <citation type="journal article" date="2019" name="Sci. Rep.">
        <title>Orb-weaving spider Araneus ventricosus genome elucidates the spidroin gene catalogue.</title>
        <authorList>
            <person name="Kono N."/>
            <person name="Nakamura H."/>
            <person name="Ohtoshi R."/>
            <person name="Moran D.A.P."/>
            <person name="Shinohara A."/>
            <person name="Yoshida Y."/>
            <person name="Fujiwara M."/>
            <person name="Mori M."/>
            <person name="Tomita M."/>
            <person name="Arakawa K."/>
        </authorList>
    </citation>
    <scope>NUCLEOTIDE SEQUENCE [LARGE SCALE GENOMIC DNA]</scope>
</reference>
<evidence type="ECO:0000313" key="2">
    <source>
        <dbReference type="Proteomes" id="UP000499080"/>
    </source>
</evidence>
<name>A0A4Y2U3C1_ARAVE</name>
<dbReference type="EMBL" id="BGPR01032795">
    <property type="protein sequence ID" value="GBO06484.1"/>
    <property type="molecule type" value="Genomic_DNA"/>
</dbReference>
<organism evidence="1 2">
    <name type="scientific">Araneus ventricosus</name>
    <name type="common">Orbweaver spider</name>
    <name type="synonym">Epeira ventricosa</name>
    <dbReference type="NCBI Taxonomy" id="182803"/>
    <lineage>
        <taxon>Eukaryota</taxon>
        <taxon>Metazoa</taxon>
        <taxon>Ecdysozoa</taxon>
        <taxon>Arthropoda</taxon>
        <taxon>Chelicerata</taxon>
        <taxon>Arachnida</taxon>
        <taxon>Araneae</taxon>
        <taxon>Araneomorphae</taxon>
        <taxon>Entelegynae</taxon>
        <taxon>Araneoidea</taxon>
        <taxon>Araneidae</taxon>
        <taxon>Araneus</taxon>
    </lineage>
</organism>
<sequence>MNDLYNSSDIELGVLTAITDFPKGGTCRHRWSVTHYFCDPRRSESLLTYPRTRGACPSPVRRQGRRINPKILSSLDTLD</sequence>
<keyword evidence="2" id="KW-1185">Reference proteome</keyword>
<comment type="caution">
    <text evidence="1">The sequence shown here is derived from an EMBL/GenBank/DDBJ whole genome shotgun (WGS) entry which is preliminary data.</text>
</comment>
<evidence type="ECO:0000313" key="1">
    <source>
        <dbReference type="EMBL" id="GBO06484.1"/>
    </source>
</evidence>
<gene>
    <name evidence="1" type="ORF">AVEN_210292_1</name>
</gene>
<accession>A0A4Y2U3C1</accession>
<dbReference type="Proteomes" id="UP000499080">
    <property type="component" value="Unassembled WGS sequence"/>
</dbReference>
<dbReference type="AlphaFoldDB" id="A0A4Y2U3C1"/>
<protein>
    <submittedName>
        <fullName evidence="1">Uncharacterized protein</fullName>
    </submittedName>
</protein>
<proteinExistence type="predicted"/>